<dbReference type="AlphaFoldDB" id="A0A6A1VES7"/>
<evidence type="ECO:0000313" key="4">
    <source>
        <dbReference type="Proteomes" id="UP000516437"/>
    </source>
</evidence>
<dbReference type="InterPro" id="IPR053198">
    <property type="entry name" value="Gynoecium_Dev_Regulator"/>
</dbReference>
<dbReference type="PANTHER" id="PTHR31066">
    <property type="entry name" value="OS05G0427100 PROTEIN-RELATED"/>
    <property type="match status" value="1"/>
</dbReference>
<feature type="domain" description="PB1" evidence="2">
    <location>
        <begin position="28"/>
        <end position="121"/>
    </location>
</feature>
<reference evidence="3 4" key="1">
    <citation type="journal article" date="2019" name="Plant Biotechnol. J.">
        <title>The red bayberry genome and genetic basis of sex determination.</title>
        <authorList>
            <person name="Jia H.M."/>
            <person name="Jia H.J."/>
            <person name="Cai Q.L."/>
            <person name="Wang Y."/>
            <person name="Zhao H.B."/>
            <person name="Yang W.F."/>
            <person name="Wang G.Y."/>
            <person name="Li Y.H."/>
            <person name="Zhan D.L."/>
            <person name="Shen Y.T."/>
            <person name="Niu Q.F."/>
            <person name="Chang L."/>
            <person name="Qiu J."/>
            <person name="Zhao L."/>
            <person name="Xie H.B."/>
            <person name="Fu W.Y."/>
            <person name="Jin J."/>
            <person name="Li X.W."/>
            <person name="Jiao Y."/>
            <person name="Zhou C.C."/>
            <person name="Tu T."/>
            <person name="Chai C.Y."/>
            <person name="Gao J.L."/>
            <person name="Fan L.J."/>
            <person name="van de Weg E."/>
            <person name="Wang J.Y."/>
            <person name="Gao Z.S."/>
        </authorList>
    </citation>
    <scope>NUCLEOTIDE SEQUENCE [LARGE SCALE GENOMIC DNA]</scope>
    <source>
        <tissue evidence="3">Leaves</tissue>
    </source>
</reference>
<proteinExistence type="predicted"/>
<dbReference type="Proteomes" id="UP000516437">
    <property type="component" value="Chromosome 6"/>
</dbReference>
<keyword evidence="4" id="KW-1185">Reference proteome</keyword>
<organism evidence="3 4">
    <name type="scientific">Morella rubra</name>
    <name type="common">Chinese bayberry</name>
    <dbReference type="NCBI Taxonomy" id="262757"/>
    <lineage>
        <taxon>Eukaryota</taxon>
        <taxon>Viridiplantae</taxon>
        <taxon>Streptophyta</taxon>
        <taxon>Embryophyta</taxon>
        <taxon>Tracheophyta</taxon>
        <taxon>Spermatophyta</taxon>
        <taxon>Magnoliopsida</taxon>
        <taxon>eudicotyledons</taxon>
        <taxon>Gunneridae</taxon>
        <taxon>Pentapetalae</taxon>
        <taxon>rosids</taxon>
        <taxon>fabids</taxon>
        <taxon>Fagales</taxon>
        <taxon>Myricaceae</taxon>
        <taxon>Morella</taxon>
    </lineage>
</organism>
<feature type="region of interest" description="Disordered" evidence="1">
    <location>
        <begin position="417"/>
        <end position="472"/>
    </location>
</feature>
<sequence length="472" mass="50809">MMDPPPVITTTSKLRLMCSYGGHIVPRPRSNSLCYVGGDTKIICLNPTTTTTLSSLTALLSSTLSVPFPFTLKYLLPPHHDLSSLIPLASDPDLLFFLHHLHRLSSSSSSTTPSRIRLFLFPPSVIRHPKTEVWFYDALKSAKIMHRVVGGRDADGEAQSESLSGGDLSSGGASSAESIALESVSSFGSTSSSASSSNLTSLKAQVEDANGGGNLQDNKVSLLSSDSFTSDNSITSAISLPLAATCQDPVVHVSLLENGLSRKPLESESKISVSSSRVHTVSGFPLPLQVNQLQQQQVQFVQVGANYIPHNTEGVVPVSSYYPLYQAQPQQQLHYQPNQVCPVYFVPVGQMAPYDLPGQCGLVNTVAAAYQPSLHSNASLVASQVAYKEATVAPAKPDSASKVCRSGQAHVATPLVRDHHDENQKQPMRIPQMRHQPQSIPVPSRESANFSNELDDDPACFQIYKSQPPPPF</sequence>
<accession>A0A6A1VES7</accession>
<dbReference type="SMART" id="SM00666">
    <property type="entry name" value="PB1"/>
    <property type="match status" value="1"/>
</dbReference>
<dbReference type="SUPFAM" id="SSF54277">
    <property type="entry name" value="CAD &amp; PB1 domains"/>
    <property type="match status" value="1"/>
</dbReference>
<protein>
    <recommendedName>
        <fullName evidence="2">PB1 domain-containing protein</fullName>
    </recommendedName>
</protein>
<comment type="caution">
    <text evidence="3">The sequence shown here is derived from an EMBL/GenBank/DDBJ whole genome shotgun (WGS) entry which is preliminary data.</text>
</comment>
<dbReference type="EMBL" id="RXIC02000024">
    <property type="protein sequence ID" value="KAB1211243.1"/>
    <property type="molecule type" value="Genomic_DNA"/>
</dbReference>
<feature type="compositionally biased region" description="Polar residues" evidence="1">
    <location>
        <begin position="435"/>
        <end position="452"/>
    </location>
</feature>
<gene>
    <name evidence="3" type="ORF">CJ030_MR6G021567</name>
</gene>
<evidence type="ECO:0000259" key="2">
    <source>
        <dbReference type="SMART" id="SM00666"/>
    </source>
</evidence>
<name>A0A6A1VES7_9ROSI</name>
<dbReference type="InterPro" id="IPR000270">
    <property type="entry name" value="PB1_dom"/>
</dbReference>
<dbReference type="PANTHER" id="PTHR31066:SF57">
    <property type="entry name" value="PROTEIN PAL OF QUIRKY"/>
    <property type="match status" value="1"/>
</dbReference>
<evidence type="ECO:0000256" key="1">
    <source>
        <dbReference type="SAM" id="MobiDB-lite"/>
    </source>
</evidence>
<dbReference type="OrthoDB" id="1720031at2759"/>
<evidence type="ECO:0000313" key="3">
    <source>
        <dbReference type="EMBL" id="KAB1211243.1"/>
    </source>
</evidence>